<gene>
    <name evidence="15" type="primary">fabF_4</name>
    <name evidence="15" type="ORF">Spa11_37170</name>
</gene>
<protein>
    <recommendedName>
        <fullName evidence="4 11">3-oxoacyl-[acyl-carrier-protein] synthase 2</fullName>
        <ecNumber evidence="3 11">2.3.1.179</ecNumber>
    </recommendedName>
</protein>
<dbReference type="InterPro" id="IPR000794">
    <property type="entry name" value="Beta-ketoacyl_synthase"/>
</dbReference>
<keyword evidence="16" id="KW-1185">Reference proteome</keyword>
<evidence type="ECO:0000256" key="9">
    <source>
        <dbReference type="ARBA" id="ARBA00023160"/>
    </source>
</evidence>
<comment type="catalytic activity">
    <reaction evidence="11">
        <text>a fatty acyl-[ACP] + malonyl-[ACP] + H(+) = a 3-oxoacyl-[ACP] + holo-[ACP] + CO2</text>
        <dbReference type="Rhea" id="RHEA:22836"/>
        <dbReference type="Rhea" id="RHEA-COMP:9623"/>
        <dbReference type="Rhea" id="RHEA-COMP:9685"/>
        <dbReference type="Rhea" id="RHEA-COMP:9916"/>
        <dbReference type="Rhea" id="RHEA-COMP:14125"/>
        <dbReference type="ChEBI" id="CHEBI:15378"/>
        <dbReference type="ChEBI" id="CHEBI:16526"/>
        <dbReference type="ChEBI" id="CHEBI:64479"/>
        <dbReference type="ChEBI" id="CHEBI:78449"/>
        <dbReference type="ChEBI" id="CHEBI:78776"/>
        <dbReference type="ChEBI" id="CHEBI:138651"/>
    </reaction>
</comment>
<evidence type="ECO:0000256" key="5">
    <source>
        <dbReference type="ARBA" id="ARBA00022516"/>
    </source>
</evidence>
<evidence type="ECO:0000256" key="4">
    <source>
        <dbReference type="ARBA" id="ARBA00014657"/>
    </source>
</evidence>
<dbReference type="InterPro" id="IPR014030">
    <property type="entry name" value="Ketoacyl_synth_N"/>
</dbReference>
<dbReference type="EC" id="2.3.1.179" evidence="3 11"/>
<keyword evidence="8" id="KW-0443">Lipid metabolism</keyword>
<organism evidence="15 16">
    <name type="scientific">Botrimarina mediterranea</name>
    <dbReference type="NCBI Taxonomy" id="2528022"/>
    <lineage>
        <taxon>Bacteria</taxon>
        <taxon>Pseudomonadati</taxon>
        <taxon>Planctomycetota</taxon>
        <taxon>Planctomycetia</taxon>
        <taxon>Pirellulales</taxon>
        <taxon>Lacipirellulaceae</taxon>
        <taxon>Botrimarina</taxon>
    </lineage>
</organism>
<evidence type="ECO:0000256" key="3">
    <source>
        <dbReference type="ARBA" id="ARBA00012356"/>
    </source>
</evidence>
<dbReference type="PANTHER" id="PTHR11712:SF336">
    <property type="entry name" value="3-OXOACYL-[ACYL-CARRIER-PROTEIN] SYNTHASE, MITOCHONDRIAL"/>
    <property type="match status" value="1"/>
</dbReference>
<evidence type="ECO:0000313" key="15">
    <source>
        <dbReference type="EMBL" id="QDV75499.1"/>
    </source>
</evidence>
<keyword evidence="5 11" id="KW-0444">Lipid biosynthesis</keyword>
<dbReference type="PIRSF" id="PIRSF000447">
    <property type="entry name" value="KAS_II"/>
    <property type="match status" value="1"/>
</dbReference>
<reference evidence="15 16" key="1">
    <citation type="submission" date="2019-02" db="EMBL/GenBank/DDBJ databases">
        <title>Deep-cultivation of Planctomycetes and their phenomic and genomic characterization uncovers novel biology.</title>
        <authorList>
            <person name="Wiegand S."/>
            <person name="Jogler M."/>
            <person name="Boedeker C."/>
            <person name="Pinto D."/>
            <person name="Vollmers J."/>
            <person name="Rivas-Marin E."/>
            <person name="Kohn T."/>
            <person name="Peeters S.H."/>
            <person name="Heuer A."/>
            <person name="Rast P."/>
            <person name="Oberbeckmann S."/>
            <person name="Bunk B."/>
            <person name="Jeske O."/>
            <person name="Meyerdierks A."/>
            <person name="Storesund J.E."/>
            <person name="Kallscheuer N."/>
            <person name="Luecker S."/>
            <person name="Lage O.M."/>
            <person name="Pohl T."/>
            <person name="Merkel B.J."/>
            <person name="Hornburger P."/>
            <person name="Mueller R.-W."/>
            <person name="Bruemmer F."/>
            <person name="Labrenz M."/>
            <person name="Spormann A.M."/>
            <person name="Op den Camp H."/>
            <person name="Overmann J."/>
            <person name="Amann R."/>
            <person name="Jetten M.S.M."/>
            <person name="Mascher T."/>
            <person name="Medema M.H."/>
            <person name="Devos D.P."/>
            <person name="Kaster A.-K."/>
            <person name="Ovreas L."/>
            <person name="Rohde M."/>
            <person name="Galperin M.Y."/>
            <person name="Jogler C."/>
        </authorList>
    </citation>
    <scope>NUCLEOTIDE SEQUENCE [LARGE SCALE GENOMIC DNA]</scope>
    <source>
        <strain evidence="15 16">Spa11</strain>
    </source>
</reference>
<evidence type="ECO:0000313" key="16">
    <source>
        <dbReference type="Proteomes" id="UP000316426"/>
    </source>
</evidence>
<dbReference type="Gene3D" id="3.40.47.10">
    <property type="match status" value="1"/>
</dbReference>
<dbReference type="InterPro" id="IPR014031">
    <property type="entry name" value="Ketoacyl_synth_C"/>
</dbReference>
<evidence type="ECO:0000256" key="13">
    <source>
        <dbReference type="RuleBase" id="RU003694"/>
    </source>
</evidence>
<name>A0A518KCL7_9BACT</name>
<dbReference type="InterPro" id="IPR016039">
    <property type="entry name" value="Thiolase-like"/>
</dbReference>
<dbReference type="GO" id="GO:0005829">
    <property type="term" value="C:cytosol"/>
    <property type="evidence" value="ECO:0007669"/>
    <property type="project" value="TreeGrafter"/>
</dbReference>
<dbReference type="NCBIfam" id="NF005589">
    <property type="entry name" value="PRK07314.1"/>
    <property type="match status" value="1"/>
</dbReference>
<dbReference type="SUPFAM" id="SSF53901">
    <property type="entry name" value="Thiolase-like"/>
    <property type="match status" value="2"/>
</dbReference>
<sequence length="412" mass="43035">MSRRVVVTGLGVVTSLARKVEALWSGLLEGQSGIHPFKNIDVSDMKVTFAGEIQDWDMEGYVSRKDAGRIELFTQFAMVAAIDAVTDSGLDFAKEDPFRCGVVIGSGVGGINEIELQTGRLLLKGPDKVSAFTIPKLMLNAASGHVSIHYGLKGPNFAVATACASATNAMGSAFKLIQRGAADMVITGGAEAACSRMALAGFANMRALSERNDAPTKASRPFDTDRDGFVLSEGAGALVFEEYEHAKARGARIYGEVLGYGASGDGGHITQPNPEGEGAGRAMSEALKDGGLNPDAIDYINAHGTSTPLGDKAETVAIKRVFGDHAYKLSVSSTKSQLGHSLGASGGIEAVASLKAIQNSVCPPTINLENPDPACDLDYTPNVPKQRPIRAAMSNSFGFGGHNATIIFGQAP</sequence>
<dbReference type="Proteomes" id="UP000316426">
    <property type="component" value="Chromosome"/>
</dbReference>
<keyword evidence="6 11" id="KW-0808">Transferase</keyword>
<dbReference type="InterPro" id="IPR018201">
    <property type="entry name" value="Ketoacyl_synth_AS"/>
</dbReference>
<dbReference type="NCBIfam" id="TIGR03150">
    <property type="entry name" value="fabF"/>
    <property type="match status" value="1"/>
</dbReference>
<dbReference type="PANTHER" id="PTHR11712">
    <property type="entry name" value="POLYKETIDE SYNTHASE-RELATED"/>
    <property type="match status" value="1"/>
</dbReference>
<dbReference type="InterPro" id="IPR017568">
    <property type="entry name" value="3-oxoacyl-ACP_synth-2"/>
</dbReference>
<evidence type="ECO:0000256" key="7">
    <source>
        <dbReference type="ARBA" id="ARBA00022832"/>
    </source>
</evidence>
<evidence type="ECO:0000256" key="1">
    <source>
        <dbReference type="ARBA" id="ARBA00005194"/>
    </source>
</evidence>
<comment type="catalytic activity">
    <reaction evidence="11">
        <text>(9Z)-hexadecenoyl-[ACP] + malonyl-[ACP] + H(+) = 3-oxo-(11Z)-octadecenoyl-[ACP] + holo-[ACP] + CO2</text>
        <dbReference type="Rhea" id="RHEA:55040"/>
        <dbReference type="Rhea" id="RHEA-COMP:9623"/>
        <dbReference type="Rhea" id="RHEA-COMP:9685"/>
        <dbReference type="Rhea" id="RHEA-COMP:10800"/>
        <dbReference type="Rhea" id="RHEA-COMP:14074"/>
        <dbReference type="ChEBI" id="CHEBI:15378"/>
        <dbReference type="ChEBI" id="CHEBI:16526"/>
        <dbReference type="ChEBI" id="CHEBI:64479"/>
        <dbReference type="ChEBI" id="CHEBI:78449"/>
        <dbReference type="ChEBI" id="CHEBI:83989"/>
        <dbReference type="ChEBI" id="CHEBI:138538"/>
        <dbReference type="EC" id="2.3.1.179"/>
    </reaction>
</comment>
<proteinExistence type="inferred from homology"/>
<dbReference type="FunFam" id="3.40.47.10:FF:000009">
    <property type="entry name" value="3-oxoacyl-[acyl-carrier-protein] synthase 2"/>
    <property type="match status" value="1"/>
</dbReference>
<evidence type="ECO:0000256" key="6">
    <source>
        <dbReference type="ARBA" id="ARBA00022679"/>
    </source>
</evidence>
<dbReference type="SMART" id="SM00825">
    <property type="entry name" value="PKS_KS"/>
    <property type="match status" value="1"/>
</dbReference>
<accession>A0A518KCL7</accession>
<evidence type="ECO:0000256" key="12">
    <source>
        <dbReference type="PIRSR" id="PIRSR000447-1"/>
    </source>
</evidence>
<dbReference type="GO" id="GO:0004315">
    <property type="term" value="F:3-oxoacyl-[acyl-carrier-protein] synthase activity"/>
    <property type="evidence" value="ECO:0007669"/>
    <property type="project" value="UniProtKB-UniRule"/>
</dbReference>
<dbReference type="RefSeq" id="WP_145114830.1">
    <property type="nucleotide sequence ID" value="NZ_CP036349.1"/>
</dbReference>
<feature type="active site" description="For beta-ketoacyl synthase activity" evidence="12">
    <location>
        <position position="163"/>
    </location>
</feature>
<dbReference type="KEGG" id="bmei:Spa11_37170"/>
<evidence type="ECO:0000256" key="10">
    <source>
        <dbReference type="ARBA" id="ARBA00023315"/>
    </source>
</evidence>
<evidence type="ECO:0000256" key="2">
    <source>
        <dbReference type="ARBA" id="ARBA00008467"/>
    </source>
</evidence>
<dbReference type="EMBL" id="CP036349">
    <property type="protein sequence ID" value="QDV75499.1"/>
    <property type="molecule type" value="Genomic_DNA"/>
</dbReference>
<feature type="domain" description="Ketosynthase family 3 (KS3)" evidence="14">
    <location>
        <begin position="2"/>
        <end position="410"/>
    </location>
</feature>
<comment type="similarity">
    <text evidence="2 11 13">Belongs to the thiolase-like superfamily. Beta-ketoacyl-ACP synthases family.</text>
</comment>
<evidence type="ECO:0000256" key="8">
    <source>
        <dbReference type="ARBA" id="ARBA00023098"/>
    </source>
</evidence>
<dbReference type="AlphaFoldDB" id="A0A518KCL7"/>
<dbReference type="InterPro" id="IPR020841">
    <property type="entry name" value="PKS_Beta-ketoAc_synthase_dom"/>
</dbReference>
<evidence type="ECO:0000256" key="11">
    <source>
        <dbReference type="PIRNR" id="PIRNR000447"/>
    </source>
</evidence>
<dbReference type="CDD" id="cd00834">
    <property type="entry name" value="KAS_I_II"/>
    <property type="match status" value="1"/>
</dbReference>
<keyword evidence="10 11" id="KW-0012">Acyltransferase</keyword>
<keyword evidence="9 11" id="KW-0275">Fatty acid biosynthesis</keyword>
<keyword evidence="7" id="KW-0276">Fatty acid metabolism</keyword>
<comment type="pathway">
    <text evidence="1 11">Lipid metabolism; fatty acid biosynthesis.</text>
</comment>
<evidence type="ECO:0000259" key="14">
    <source>
        <dbReference type="PROSITE" id="PS52004"/>
    </source>
</evidence>
<dbReference type="PROSITE" id="PS52004">
    <property type="entry name" value="KS3_2"/>
    <property type="match status" value="1"/>
</dbReference>
<dbReference type="Pfam" id="PF02801">
    <property type="entry name" value="Ketoacyl-synt_C"/>
    <property type="match status" value="1"/>
</dbReference>
<dbReference type="PROSITE" id="PS00606">
    <property type="entry name" value="KS3_1"/>
    <property type="match status" value="1"/>
</dbReference>
<dbReference type="Pfam" id="PF00109">
    <property type="entry name" value="ketoacyl-synt"/>
    <property type="match status" value="1"/>
</dbReference>
<dbReference type="GO" id="GO:0006633">
    <property type="term" value="P:fatty acid biosynthetic process"/>
    <property type="evidence" value="ECO:0007669"/>
    <property type="project" value="UniProtKB-UniRule"/>
</dbReference>
<dbReference type="UniPathway" id="UPA00094"/>
<comment type="function">
    <text evidence="11">Involved in the type II fatty acid elongation cycle. Catalyzes the elongation of a wide range of acyl-ACP by the addition of two carbons from malonyl-ACP to an acyl acceptor. Can efficiently catalyze the conversion of palmitoleoyl-ACP (cis-hexadec-9-enoyl-ACP) to cis-vaccenoyl-ACP (cis-octadec-11-enoyl-ACP), an essential step in the thermal regulation of fatty acid composition.</text>
</comment>